<dbReference type="OrthoDB" id="1993375at2"/>
<keyword evidence="3" id="KW-0472">Membrane</keyword>
<feature type="region of interest" description="Disordered" evidence="2">
    <location>
        <begin position="1"/>
        <end position="20"/>
    </location>
</feature>
<keyword evidence="1" id="KW-0175">Coiled coil</keyword>
<feature type="compositionally biased region" description="Basic and acidic residues" evidence="2">
    <location>
        <begin position="9"/>
        <end position="20"/>
    </location>
</feature>
<feature type="transmembrane region" description="Helical" evidence="3">
    <location>
        <begin position="27"/>
        <end position="45"/>
    </location>
</feature>
<evidence type="ECO:0000256" key="1">
    <source>
        <dbReference type="SAM" id="Coils"/>
    </source>
</evidence>
<sequence length="519" mass="56702">MNNENQLVVEDKDTDKDKGKKRDKKDIVKNIAIVFLCIMLALTFFSNTIMNYSLAQVATVSVDSGEIVKEIPISGEIVAEDPYEVTVKESRKISGVAVKEGAHVKKDDILFYLDDIESEEFLAEKEKLDELELKYDTELFSGNVPDDVITNVRKGKKSSHDKYQSELKAATDRYDAALDADRAAQAQIDAITQKATTDKADSDYNAATPGYTLAQAQADLADAQARGDEDRIEDLQKKVDELTKDQSQLNNLGTQLDADNQKKLAAATAEKARTQAELEAATKEKEKVLASLGSEIGLTDLKDKIAESKAKLAKLEAESTGATIKAPVDGIISSINKVAGEKTNAEEPVAVIQVDGKDMTLECSVKTEQAKRVKVGNVATLTNPYSFEKPDSFKAILKSIRNDKKDPANMKVLTFKIESPEVTPGQEISLKMGEKPKHYDMIVPNNAVKGGDNKSYVLVLTEKNSPLGNRYIATKVDVNTLDSDSKNTAIEGNLPEYCSIITTASKAIDPGDQVRLAEK</sequence>
<dbReference type="Gene3D" id="2.40.420.20">
    <property type="match status" value="1"/>
</dbReference>
<gene>
    <name evidence="4" type="ORF">SAMN02910451_01998</name>
</gene>
<evidence type="ECO:0000313" key="5">
    <source>
        <dbReference type="Proteomes" id="UP000183047"/>
    </source>
</evidence>
<dbReference type="PANTHER" id="PTHR30469">
    <property type="entry name" value="MULTIDRUG RESISTANCE PROTEIN MDTA"/>
    <property type="match status" value="1"/>
</dbReference>
<organism evidence="4 5">
    <name type="scientific">Butyrivibrio hungatei</name>
    <dbReference type="NCBI Taxonomy" id="185008"/>
    <lineage>
        <taxon>Bacteria</taxon>
        <taxon>Bacillati</taxon>
        <taxon>Bacillota</taxon>
        <taxon>Clostridia</taxon>
        <taxon>Lachnospirales</taxon>
        <taxon>Lachnospiraceae</taxon>
        <taxon>Butyrivibrio</taxon>
    </lineage>
</organism>
<evidence type="ECO:0000256" key="3">
    <source>
        <dbReference type="SAM" id="Phobius"/>
    </source>
</evidence>
<dbReference type="AlphaFoldDB" id="A0A1G5EL96"/>
<keyword evidence="3" id="KW-1133">Transmembrane helix</keyword>
<dbReference type="EMBL" id="FMUR01000011">
    <property type="protein sequence ID" value="SCY27773.1"/>
    <property type="molecule type" value="Genomic_DNA"/>
</dbReference>
<protein>
    <submittedName>
        <fullName evidence="4">Multidrug resistance efflux pump</fullName>
    </submittedName>
</protein>
<dbReference type="Gene3D" id="2.40.50.100">
    <property type="match status" value="1"/>
</dbReference>
<dbReference type="Proteomes" id="UP000183047">
    <property type="component" value="Unassembled WGS sequence"/>
</dbReference>
<keyword evidence="5" id="KW-1185">Reference proteome</keyword>
<dbReference type="GO" id="GO:0015562">
    <property type="term" value="F:efflux transmembrane transporter activity"/>
    <property type="evidence" value="ECO:0007669"/>
    <property type="project" value="TreeGrafter"/>
</dbReference>
<dbReference type="GO" id="GO:1990281">
    <property type="term" value="C:efflux pump complex"/>
    <property type="evidence" value="ECO:0007669"/>
    <property type="project" value="TreeGrafter"/>
</dbReference>
<evidence type="ECO:0000256" key="2">
    <source>
        <dbReference type="SAM" id="MobiDB-lite"/>
    </source>
</evidence>
<dbReference type="RefSeq" id="WP_074462566.1">
    <property type="nucleotide sequence ID" value="NZ_FMUR01000011.1"/>
</dbReference>
<reference evidence="5" key="1">
    <citation type="submission" date="2016-10" db="EMBL/GenBank/DDBJ databases">
        <authorList>
            <person name="Varghese N."/>
            <person name="Submissions S."/>
        </authorList>
    </citation>
    <scope>NUCLEOTIDE SEQUENCE [LARGE SCALE GENOMIC DNA]</scope>
    <source>
        <strain evidence="5">XBD2006</strain>
    </source>
</reference>
<keyword evidence="3" id="KW-0812">Transmembrane</keyword>
<proteinExistence type="predicted"/>
<feature type="coiled-coil region" evidence="1">
    <location>
        <begin position="218"/>
        <end position="318"/>
    </location>
</feature>
<evidence type="ECO:0000313" key="4">
    <source>
        <dbReference type="EMBL" id="SCY27773.1"/>
    </source>
</evidence>
<accession>A0A1G5EL96</accession>
<name>A0A1G5EL96_9FIRM</name>